<gene>
    <name evidence="5 6" type="primary">rpmC</name>
    <name evidence="6" type="ORF">GWO12_01885</name>
</gene>
<dbReference type="EMBL" id="JAACAK010000017">
    <property type="protein sequence ID" value="NIR73855.1"/>
    <property type="molecule type" value="Genomic_DNA"/>
</dbReference>
<dbReference type="HAMAP" id="MF_00374">
    <property type="entry name" value="Ribosomal_uL29"/>
    <property type="match status" value="1"/>
</dbReference>
<comment type="similarity">
    <text evidence="1 5">Belongs to the universal ribosomal protein uL29 family.</text>
</comment>
<keyword evidence="3 5" id="KW-0687">Ribonucleoprotein</keyword>
<dbReference type="AlphaFoldDB" id="A0AAE4ZAJ5"/>
<dbReference type="InterPro" id="IPR036049">
    <property type="entry name" value="Ribosomal_uL29_sf"/>
</dbReference>
<dbReference type="GO" id="GO:0003735">
    <property type="term" value="F:structural constituent of ribosome"/>
    <property type="evidence" value="ECO:0007669"/>
    <property type="project" value="InterPro"/>
</dbReference>
<dbReference type="Pfam" id="PF00831">
    <property type="entry name" value="Ribosomal_L29"/>
    <property type="match status" value="1"/>
</dbReference>
<reference evidence="6 7" key="1">
    <citation type="submission" date="2020-01" db="EMBL/GenBank/DDBJ databases">
        <title>Genomes assembled from Gulf of Kutch pelagic sediment metagenomes.</title>
        <authorList>
            <person name="Chandrashekar M."/>
            <person name="Mahajan M.S."/>
            <person name="Dave K.J."/>
            <person name="Vatsa P."/>
            <person name="Nathani N.M."/>
        </authorList>
    </citation>
    <scope>NUCLEOTIDE SEQUENCE [LARGE SCALE GENOMIC DNA]</scope>
    <source>
        <strain evidence="6">KS3-K002</strain>
    </source>
</reference>
<evidence type="ECO:0000256" key="3">
    <source>
        <dbReference type="ARBA" id="ARBA00023274"/>
    </source>
</evidence>
<evidence type="ECO:0000313" key="7">
    <source>
        <dbReference type="Proteomes" id="UP000702544"/>
    </source>
</evidence>
<evidence type="ECO:0000256" key="2">
    <source>
        <dbReference type="ARBA" id="ARBA00022980"/>
    </source>
</evidence>
<dbReference type="FunFam" id="1.10.287.310:FF:000001">
    <property type="entry name" value="50S ribosomal protein L29"/>
    <property type="match status" value="1"/>
</dbReference>
<sequence>MRPEEIRDMADADINQAIEELKDELFDLRMRGAYEELENPARVRLLRRDIARLKTIKGERERAREAKES</sequence>
<evidence type="ECO:0000256" key="1">
    <source>
        <dbReference type="ARBA" id="ARBA00009254"/>
    </source>
</evidence>
<dbReference type="PROSITE" id="PS00579">
    <property type="entry name" value="RIBOSOMAL_L29"/>
    <property type="match status" value="1"/>
</dbReference>
<protein>
    <recommendedName>
        <fullName evidence="4 5">Large ribosomal subunit protein uL29</fullName>
    </recommendedName>
</protein>
<dbReference type="InterPro" id="IPR018254">
    <property type="entry name" value="Ribosomal_uL29_CS"/>
</dbReference>
<dbReference type="PANTHER" id="PTHR10916:SF0">
    <property type="entry name" value="LARGE RIBOSOMAL SUBUNIT PROTEIN UL29C"/>
    <property type="match status" value="1"/>
</dbReference>
<accession>A0AAE4ZAJ5</accession>
<evidence type="ECO:0000256" key="4">
    <source>
        <dbReference type="ARBA" id="ARBA00035204"/>
    </source>
</evidence>
<dbReference type="Proteomes" id="UP000702544">
    <property type="component" value="Unassembled WGS sequence"/>
</dbReference>
<name>A0AAE4ZAJ5_9BACT</name>
<evidence type="ECO:0000313" key="6">
    <source>
        <dbReference type="EMBL" id="NIR73855.1"/>
    </source>
</evidence>
<keyword evidence="2 5" id="KW-0689">Ribosomal protein</keyword>
<dbReference type="PANTHER" id="PTHR10916">
    <property type="entry name" value="60S RIBOSOMAL PROTEIN L35/50S RIBOSOMAL PROTEIN L29"/>
    <property type="match status" value="1"/>
</dbReference>
<dbReference type="GO" id="GO:0022625">
    <property type="term" value="C:cytosolic large ribosomal subunit"/>
    <property type="evidence" value="ECO:0007669"/>
    <property type="project" value="TreeGrafter"/>
</dbReference>
<dbReference type="InterPro" id="IPR001854">
    <property type="entry name" value="Ribosomal_uL29"/>
</dbReference>
<dbReference type="InterPro" id="IPR050063">
    <property type="entry name" value="Ribosomal_protein_uL29"/>
</dbReference>
<organism evidence="6 7">
    <name type="scientific">Candidatus Kutchimonas denitrificans</name>
    <dbReference type="NCBI Taxonomy" id="3056748"/>
    <lineage>
        <taxon>Bacteria</taxon>
        <taxon>Pseudomonadati</taxon>
        <taxon>Gemmatimonadota</taxon>
        <taxon>Gemmatimonadia</taxon>
        <taxon>Candidatus Palauibacterales</taxon>
        <taxon>Candidatus Palauibacteraceae</taxon>
        <taxon>Candidatus Kutchimonas</taxon>
    </lineage>
</organism>
<dbReference type="CDD" id="cd00427">
    <property type="entry name" value="Ribosomal_L29_HIP"/>
    <property type="match status" value="1"/>
</dbReference>
<comment type="caution">
    <text evidence="6">The sequence shown here is derived from an EMBL/GenBank/DDBJ whole genome shotgun (WGS) entry which is preliminary data.</text>
</comment>
<dbReference type="Gene3D" id="1.10.287.310">
    <property type="match status" value="1"/>
</dbReference>
<dbReference type="GO" id="GO:0006412">
    <property type="term" value="P:translation"/>
    <property type="evidence" value="ECO:0007669"/>
    <property type="project" value="UniProtKB-UniRule"/>
</dbReference>
<proteinExistence type="inferred from homology"/>
<dbReference type="NCBIfam" id="TIGR00012">
    <property type="entry name" value="L29"/>
    <property type="match status" value="1"/>
</dbReference>
<dbReference type="SUPFAM" id="SSF46561">
    <property type="entry name" value="Ribosomal protein L29 (L29p)"/>
    <property type="match status" value="1"/>
</dbReference>
<evidence type="ECO:0000256" key="5">
    <source>
        <dbReference type="HAMAP-Rule" id="MF_00374"/>
    </source>
</evidence>